<dbReference type="InterPro" id="IPR050595">
    <property type="entry name" value="Bact_response_regulator"/>
</dbReference>
<protein>
    <submittedName>
        <fullName evidence="4">Putative two-component system response regulator</fullName>
    </submittedName>
</protein>
<evidence type="ECO:0000313" key="5">
    <source>
        <dbReference type="Proteomes" id="UP000250443"/>
    </source>
</evidence>
<evidence type="ECO:0000313" key="4">
    <source>
        <dbReference type="EMBL" id="SPZ16652.1"/>
    </source>
</evidence>
<dbReference type="GO" id="GO:0000160">
    <property type="term" value="P:phosphorelay signal transduction system"/>
    <property type="evidence" value="ECO:0007669"/>
    <property type="project" value="InterPro"/>
</dbReference>
<keyword evidence="1" id="KW-0597">Phosphoprotein</keyword>
<evidence type="ECO:0000256" key="1">
    <source>
        <dbReference type="ARBA" id="ARBA00022553"/>
    </source>
</evidence>
<dbReference type="AlphaFoldDB" id="A0A2X2D688"/>
<reference evidence="4 5" key="1">
    <citation type="submission" date="2018-06" db="EMBL/GenBank/DDBJ databases">
        <authorList>
            <consortium name="Pathogen Informatics"/>
            <person name="Doyle S."/>
        </authorList>
    </citation>
    <scope>NUCLEOTIDE SEQUENCE [LARGE SCALE GENOMIC DNA]</scope>
    <source>
        <strain evidence="4 5">NCTC11842</strain>
    </source>
</reference>
<comment type="caution">
    <text evidence="2">Lacks conserved residue(s) required for the propagation of feature annotation.</text>
</comment>
<sequence>MDVHDAETSQRYPPIALVAEDEVMLRELMIDVLQNEGFEVAAFGTADEALNFLEGKALLVSVVVSNVRMPGHINGIDLAHIVSKRWPFLPIVLMSGYTGLEIQLPKDVPFLRKPWTIDQLATAVKEMRR</sequence>
<organism evidence="4 5">
    <name type="scientific">Pseudomonas luteola</name>
    <dbReference type="NCBI Taxonomy" id="47886"/>
    <lineage>
        <taxon>Bacteria</taxon>
        <taxon>Pseudomonadati</taxon>
        <taxon>Pseudomonadota</taxon>
        <taxon>Gammaproteobacteria</taxon>
        <taxon>Pseudomonadales</taxon>
        <taxon>Pseudomonadaceae</taxon>
        <taxon>Pseudomonas</taxon>
    </lineage>
</organism>
<dbReference type="InterPro" id="IPR001789">
    <property type="entry name" value="Sig_transdc_resp-reg_receiver"/>
</dbReference>
<proteinExistence type="predicted"/>
<name>A0A2X2D688_PSELU</name>
<evidence type="ECO:0000256" key="2">
    <source>
        <dbReference type="PROSITE-ProRule" id="PRU00169"/>
    </source>
</evidence>
<dbReference type="PANTHER" id="PTHR44591">
    <property type="entry name" value="STRESS RESPONSE REGULATOR PROTEIN 1"/>
    <property type="match status" value="1"/>
</dbReference>
<dbReference type="Proteomes" id="UP000250443">
    <property type="component" value="Unassembled WGS sequence"/>
</dbReference>
<dbReference type="RefSeq" id="WP_010798742.1">
    <property type="nucleotide sequence ID" value="NZ_CP069263.1"/>
</dbReference>
<feature type="domain" description="Response regulatory" evidence="3">
    <location>
        <begin position="15"/>
        <end position="128"/>
    </location>
</feature>
<dbReference type="EMBL" id="UAUF01000015">
    <property type="protein sequence ID" value="SPZ16652.1"/>
    <property type="molecule type" value="Genomic_DNA"/>
</dbReference>
<gene>
    <name evidence="4" type="primary">dctD_4</name>
    <name evidence="4" type="ORF">NCTC11842_05686</name>
</gene>
<dbReference type="PANTHER" id="PTHR44591:SF21">
    <property type="entry name" value="TWO-COMPONENT RESPONSE REGULATOR"/>
    <property type="match status" value="1"/>
</dbReference>
<dbReference type="Pfam" id="PF00072">
    <property type="entry name" value="Response_reg"/>
    <property type="match status" value="1"/>
</dbReference>
<dbReference type="InterPro" id="IPR011006">
    <property type="entry name" value="CheY-like_superfamily"/>
</dbReference>
<dbReference type="SMART" id="SM00448">
    <property type="entry name" value="REC"/>
    <property type="match status" value="1"/>
</dbReference>
<dbReference type="Gene3D" id="3.40.50.2300">
    <property type="match status" value="1"/>
</dbReference>
<dbReference type="PROSITE" id="PS50110">
    <property type="entry name" value="RESPONSE_REGULATORY"/>
    <property type="match status" value="1"/>
</dbReference>
<dbReference type="CDD" id="cd00156">
    <property type="entry name" value="REC"/>
    <property type="match status" value="1"/>
</dbReference>
<evidence type="ECO:0000259" key="3">
    <source>
        <dbReference type="PROSITE" id="PS50110"/>
    </source>
</evidence>
<accession>A0A2X2D688</accession>
<dbReference type="SUPFAM" id="SSF52172">
    <property type="entry name" value="CheY-like"/>
    <property type="match status" value="1"/>
</dbReference>